<evidence type="ECO:0000313" key="2">
    <source>
        <dbReference type="EMBL" id="CDW29448.1"/>
    </source>
</evidence>
<dbReference type="EMBL" id="HACA01012087">
    <property type="protein sequence ID" value="CDW29448.1"/>
    <property type="molecule type" value="Transcribed_RNA"/>
</dbReference>
<protein>
    <submittedName>
        <fullName evidence="2">Uncharacterized protein</fullName>
    </submittedName>
</protein>
<name>A0A0K2TTV1_LEPSM</name>
<sequence length="40" mass="4108">MEVIHSNSAQSAPLSTPAIDGSKICAPNDTGTQYSKCNIG</sequence>
<proteinExistence type="predicted"/>
<feature type="compositionally biased region" description="Polar residues" evidence="1">
    <location>
        <begin position="1"/>
        <end position="14"/>
    </location>
</feature>
<evidence type="ECO:0000256" key="1">
    <source>
        <dbReference type="SAM" id="MobiDB-lite"/>
    </source>
</evidence>
<organism evidence="2">
    <name type="scientific">Lepeophtheirus salmonis</name>
    <name type="common">Salmon louse</name>
    <name type="synonym">Caligus salmonis</name>
    <dbReference type="NCBI Taxonomy" id="72036"/>
    <lineage>
        <taxon>Eukaryota</taxon>
        <taxon>Metazoa</taxon>
        <taxon>Ecdysozoa</taxon>
        <taxon>Arthropoda</taxon>
        <taxon>Crustacea</taxon>
        <taxon>Multicrustacea</taxon>
        <taxon>Hexanauplia</taxon>
        <taxon>Copepoda</taxon>
        <taxon>Siphonostomatoida</taxon>
        <taxon>Caligidae</taxon>
        <taxon>Lepeophtheirus</taxon>
    </lineage>
</organism>
<dbReference type="AlphaFoldDB" id="A0A0K2TTV1"/>
<feature type="region of interest" description="Disordered" evidence="1">
    <location>
        <begin position="1"/>
        <end position="21"/>
    </location>
</feature>
<reference evidence="2" key="1">
    <citation type="submission" date="2014-05" db="EMBL/GenBank/DDBJ databases">
        <authorList>
            <person name="Chronopoulou M."/>
        </authorList>
    </citation>
    <scope>NUCLEOTIDE SEQUENCE</scope>
    <source>
        <tissue evidence="2">Whole organism</tissue>
    </source>
</reference>
<accession>A0A0K2TTV1</accession>